<comment type="caution">
    <text evidence="6">The sequence shown here is derived from an EMBL/GenBank/DDBJ whole genome shotgun (WGS) entry which is preliminary data.</text>
</comment>
<feature type="compositionally biased region" description="Low complexity" evidence="4">
    <location>
        <begin position="14"/>
        <end position="27"/>
    </location>
</feature>
<comment type="subcellular location">
    <subcellularLocation>
        <location evidence="1">Nucleus</location>
    </subcellularLocation>
</comment>
<evidence type="ECO:0000256" key="2">
    <source>
        <dbReference type="ARBA" id="ARBA00009057"/>
    </source>
</evidence>
<feature type="region of interest" description="Disordered" evidence="4">
    <location>
        <begin position="1"/>
        <end position="30"/>
    </location>
</feature>
<feature type="compositionally biased region" description="Low complexity" evidence="4">
    <location>
        <begin position="91"/>
        <end position="105"/>
    </location>
</feature>
<protein>
    <recommendedName>
        <fullName evidence="5">BRX domain-containing protein</fullName>
    </recommendedName>
</protein>
<sequence length="155" mass="16818">MLTCIARPKKLGDDSVSNENDSESNNNAKTVKSLTCQIKDMALKASGVYKNCNPCVQASRLRNGGSESETDSEKFRRTRTWGKEMEARLKGISSGEGTPSSSSSSFGGGSGRRVVVLEEEEGKEWVAQVEPGVLITFVSLLRGGNDLKRIRFSPI</sequence>
<dbReference type="EMBL" id="ASHM01018656">
    <property type="protein sequence ID" value="PNY00220.1"/>
    <property type="molecule type" value="Genomic_DNA"/>
</dbReference>
<dbReference type="PROSITE" id="PS51514">
    <property type="entry name" value="BRX"/>
    <property type="match status" value="1"/>
</dbReference>
<organism evidence="6 7">
    <name type="scientific">Trifolium pratense</name>
    <name type="common">Red clover</name>
    <dbReference type="NCBI Taxonomy" id="57577"/>
    <lineage>
        <taxon>Eukaryota</taxon>
        <taxon>Viridiplantae</taxon>
        <taxon>Streptophyta</taxon>
        <taxon>Embryophyta</taxon>
        <taxon>Tracheophyta</taxon>
        <taxon>Spermatophyta</taxon>
        <taxon>Magnoliopsida</taxon>
        <taxon>eudicotyledons</taxon>
        <taxon>Gunneridae</taxon>
        <taxon>Pentapetalae</taxon>
        <taxon>rosids</taxon>
        <taxon>fabids</taxon>
        <taxon>Fabales</taxon>
        <taxon>Fabaceae</taxon>
        <taxon>Papilionoideae</taxon>
        <taxon>50 kb inversion clade</taxon>
        <taxon>NPAAA clade</taxon>
        <taxon>Hologalegina</taxon>
        <taxon>IRL clade</taxon>
        <taxon>Trifolieae</taxon>
        <taxon>Trifolium</taxon>
    </lineage>
</organism>
<dbReference type="STRING" id="57577.A0A2K3NB31"/>
<dbReference type="Pfam" id="PF13713">
    <property type="entry name" value="BRX_N"/>
    <property type="match status" value="1"/>
</dbReference>
<evidence type="ECO:0000259" key="5">
    <source>
        <dbReference type="PROSITE" id="PS51514"/>
    </source>
</evidence>
<dbReference type="PANTHER" id="PTHR46058:SF3">
    <property type="entry name" value="PROTEIN BREVIS RADIX-LIKE 4"/>
    <property type="match status" value="1"/>
</dbReference>
<dbReference type="InterPro" id="IPR027988">
    <property type="entry name" value="BRX_N"/>
</dbReference>
<reference evidence="6 7" key="2">
    <citation type="journal article" date="2017" name="Front. Plant Sci.">
        <title>Gene Classification and Mining of Molecular Markers Useful in Red Clover (Trifolium pratense) Breeding.</title>
        <authorList>
            <person name="Istvanek J."/>
            <person name="Dluhosova J."/>
            <person name="Dluhos P."/>
            <person name="Patkova L."/>
            <person name="Nedelnik J."/>
            <person name="Repkova J."/>
        </authorList>
    </citation>
    <scope>NUCLEOTIDE SEQUENCE [LARGE SCALE GENOMIC DNA]</scope>
    <source>
        <strain evidence="7">cv. Tatra</strain>
        <tissue evidence="6">Young leaves</tissue>
    </source>
</reference>
<gene>
    <name evidence="6" type="ORF">L195_g023496</name>
</gene>
<dbReference type="ExpressionAtlas" id="A0A2K3NB31">
    <property type="expression patterns" value="baseline"/>
</dbReference>
<evidence type="ECO:0000256" key="3">
    <source>
        <dbReference type="ARBA" id="ARBA00023242"/>
    </source>
</evidence>
<evidence type="ECO:0000256" key="4">
    <source>
        <dbReference type="SAM" id="MobiDB-lite"/>
    </source>
</evidence>
<dbReference type="InterPro" id="IPR044532">
    <property type="entry name" value="BRX-like"/>
</dbReference>
<name>A0A2K3NB31_TRIPR</name>
<dbReference type="InterPro" id="IPR013591">
    <property type="entry name" value="Brevis_radix_dom"/>
</dbReference>
<feature type="domain" description="BRX" evidence="5">
    <location>
        <begin position="123"/>
        <end position="155"/>
    </location>
</feature>
<dbReference type="Proteomes" id="UP000236291">
    <property type="component" value="Unassembled WGS sequence"/>
</dbReference>
<accession>A0A2K3NB31</accession>
<evidence type="ECO:0000313" key="6">
    <source>
        <dbReference type="EMBL" id="PNY00220.1"/>
    </source>
</evidence>
<feature type="region of interest" description="Disordered" evidence="4">
    <location>
        <begin position="59"/>
        <end position="110"/>
    </location>
</feature>
<reference evidence="6 7" key="1">
    <citation type="journal article" date="2014" name="Am. J. Bot.">
        <title>Genome assembly and annotation for red clover (Trifolium pratense; Fabaceae).</title>
        <authorList>
            <person name="Istvanek J."/>
            <person name="Jaros M."/>
            <person name="Krenek A."/>
            <person name="Repkova J."/>
        </authorList>
    </citation>
    <scope>NUCLEOTIDE SEQUENCE [LARGE SCALE GENOMIC DNA]</scope>
    <source>
        <strain evidence="7">cv. Tatra</strain>
        <tissue evidence="6">Young leaves</tissue>
    </source>
</reference>
<dbReference type="Pfam" id="PF08381">
    <property type="entry name" value="BRX"/>
    <property type="match status" value="1"/>
</dbReference>
<keyword evidence="3" id="KW-0539">Nucleus</keyword>
<dbReference type="PANTHER" id="PTHR46058">
    <property type="entry name" value="PROTEIN BREVIS RADIX-LIKE 1"/>
    <property type="match status" value="1"/>
</dbReference>
<proteinExistence type="inferred from homology"/>
<dbReference type="AlphaFoldDB" id="A0A2K3NB31"/>
<comment type="similarity">
    <text evidence="2">Belongs to the BRX family.</text>
</comment>
<evidence type="ECO:0000313" key="7">
    <source>
        <dbReference type="Proteomes" id="UP000236291"/>
    </source>
</evidence>
<dbReference type="GO" id="GO:0005634">
    <property type="term" value="C:nucleus"/>
    <property type="evidence" value="ECO:0007669"/>
    <property type="project" value="UniProtKB-SubCell"/>
</dbReference>
<feature type="compositionally biased region" description="Basic and acidic residues" evidence="4">
    <location>
        <begin position="71"/>
        <end position="89"/>
    </location>
</feature>
<evidence type="ECO:0000256" key="1">
    <source>
        <dbReference type="ARBA" id="ARBA00004123"/>
    </source>
</evidence>